<sequence length="119" mass="12893">MADQLPFSSRQVANMLAVRAVKHASEFLGGKFGLTLLGMHAEQLQLDLLMSDPLANGLLNPVRLLNLAILSTARLTAEVAAGEIETAARLDRWMHVIGSLAELVQHERARFAREHGAAA</sequence>
<accession>A0A5S4WI33</accession>
<dbReference type="RefSeq" id="WP_148753540.1">
    <property type="nucleotide sequence ID" value="NZ_VSSR01000042.1"/>
</dbReference>
<dbReference type="AlphaFoldDB" id="A0A5S4WI33"/>
<organism evidence="1 2">
    <name type="scientific">Bradyrhizobium cytisi</name>
    <dbReference type="NCBI Taxonomy" id="515489"/>
    <lineage>
        <taxon>Bacteria</taxon>
        <taxon>Pseudomonadati</taxon>
        <taxon>Pseudomonadota</taxon>
        <taxon>Alphaproteobacteria</taxon>
        <taxon>Hyphomicrobiales</taxon>
        <taxon>Nitrobacteraceae</taxon>
        <taxon>Bradyrhizobium</taxon>
    </lineage>
</organism>
<gene>
    <name evidence="1" type="ORF">FXB38_24630</name>
</gene>
<reference evidence="1 2" key="1">
    <citation type="submission" date="2019-08" db="EMBL/GenBank/DDBJ databases">
        <title>Bradyrhizobium hipponensis sp. nov., a rhizobium isolated from a Lupinus angustifolius root nodule in Tunisia.</title>
        <authorList>
            <person name="Off K."/>
            <person name="Rejili M."/>
            <person name="Mars M."/>
            <person name="Brachmann A."/>
            <person name="Marin M."/>
        </authorList>
    </citation>
    <scope>NUCLEOTIDE SEQUENCE [LARGE SCALE GENOMIC DNA]</scope>
    <source>
        <strain evidence="1 2">CTAW11</strain>
    </source>
</reference>
<comment type="caution">
    <text evidence="1">The sequence shown here is derived from an EMBL/GenBank/DDBJ whole genome shotgun (WGS) entry which is preliminary data.</text>
</comment>
<dbReference type="OrthoDB" id="8250520at2"/>
<dbReference type="EMBL" id="VSSR01000042">
    <property type="protein sequence ID" value="TYL80157.1"/>
    <property type="molecule type" value="Genomic_DNA"/>
</dbReference>
<keyword evidence="2" id="KW-1185">Reference proteome</keyword>
<evidence type="ECO:0000313" key="2">
    <source>
        <dbReference type="Proteomes" id="UP000324853"/>
    </source>
</evidence>
<name>A0A5S4WI33_9BRAD</name>
<proteinExistence type="predicted"/>
<evidence type="ECO:0000313" key="1">
    <source>
        <dbReference type="EMBL" id="TYL80157.1"/>
    </source>
</evidence>
<dbReference type="Proteomes" id="UP000324853">
    <property type="component" value="Unassembled WGS sequence"/>
</dbReference>
<protein>
    <submittedName>
        <fullName evidence="1">Uncharacterized protein</fullName>
    </submittedName>
</protein>